<accession>A0AAW5LCA3</accession>
<dbReference type="RefSeq" id="WP_077664692.1">
    <property type="nucleotide sequence ID" value="NZ_JALJCU010000021.1"/>
</dbReference>
<evidence type="ECO:0000313" key="2">
    <source>
        <dbReference type="Proteomes" id="UP001206350"/>
    </source>
</evidence>
<reference evidence="1 2" key="1">
    <citation type="journal article" date="2022" name="Microbiol. Spectr.">
        <title>Microbiota of the Pregnant Mouse: Characterization of the Bacterial Communities in the Oral Cavity, Lung, Intestine, and Vagina through Culture and DNA Sequencing.</title>
        <authorList>
            <person name="Greenberg J.M."/>
            <person name="Romero R."/>
            <person name="Winters A.D."/>
            <person name="Galaz J."/>
            <person name="Garcia-Flores V."/>
            <person name="Arenas-Hernandez M."/>
            <person name="Panzer J."/>
            <person name="Shaffer Z."/>
            <person name="Kracht D.J."/>
            <person name="Gomez-Lopez N."/>
            <person name="Theis K.R."/>
        </authorList>
    </citation>
    <scope>NUCLEOTIDE SEQUENCE [LARGE SCALE GENOMIC DNA]</scope>
    <source>
        <strain evidence="1 2">MAC-C1-H1</strain>
    </source>
</reference>
<dbReference type="AlphaFoldDB" id="A0AAW5LCA3"/>
<sequence>MWLLFDLNKNNRKEIKEEILNYLNKNSPVSLKNIEEITKIGENLPNLDKEFNAEIRIWLPNALYEYVGKNSHSISSNIRDILIEHCYGKIAIKKMRNKYYERPRYSFSISQTKVNVEMFILGKKNTPSKIACNKKLKNDLETLANLNNCTMSEYIRDVLYKHYFGNGFITNLDLVEEDDSNEENI</sequence>
<proteinExistence type="predicted"/>
<comment type="caution">
    <text evidence="1">The sequence shown here is derived from an EMBL/GenBank/DDBJ whole genome shotgun (WGS) entry which is preliminary data.</text>
</comment>
<dbReference type="Proteomes" id="UP001206350">
    <property type="component" value="Unassembled WGS sequence"/>
</dbReference>
<evidence type="ECO:0000313" key="1">
    <source>
        <dbReference type="EMBL" id="MCQ9121695.1"/>
    </source>
</evidence>
<organism evidence="1 2">
    <name type="scientific">Rodentibacter pneumotropicus</name>
    <dbReference type="NCBI Taxonomy" id="758"/>
    <lineage>
        <taxon>Bacteria</taxon>
        <taxon>Pseudomonadati</taxon>
        <taxon>Pseudomonadota</taxon>
        <taxon>Gammaproteobacteria</taxon>
        <taxon>Pasteurellales</taxon>
        <taxon>Pasteurellaceae</taxon>
        <taxon>Rodentibacter</taxon>
    </lineage>
</organism>
<protein>
    <submittedName>
        <fullName evidence="1">Uncharacterized protein</fullName>
    </submittedName>
</protein>
<keyword evidence="2" id="KW-1185">Reference proteome</keyword>
<gene>
    <name evidence="1" type="ORF">MUU45_001249</name>
</gene>
<dbReference type="EMBL" id="JALJCU010000021">
    <property type="protein sequence ID" value="MCQ9121695.1"/>
    <property type="molecule type" value="Genomic_DNA"/>
</dbReference>
<name>A0AAW5LCA3_9PAST</name>